<evidence type="ECO:0008006" key="4">
    <source>
        <dbReference type="Google" id="ProtNLM"/>
    </source>
</evidence>
<proteinExistence type="predicted"/>
<keyword evidence="3" id="KW-1185">Reference proteome</keyword>
<gene>
    <name evidence="2" type="ORF">SAMN02910417_00390</name>
</gene>
<dbReference type="Proteomes" id="UP000199228">
    <property type="component" value="Unassembled WGS sequence"/>
</dbReference>
<feature type="transmembrane region" description="Helical" evidence="1">
    <location>
        <begin position="159"/>
        <end position="179"/>
    </location>
</feature>
<feature type="transmembrane region" description="Helical" evidence="1">
    <location>
        <begin position="16"/>
        <end position="35"/>
    </location>
</feature>
<keyword evidence="1" id="KW-1133">Transmembrane helix</keyword>
<protein>
    <recommendedName>
        <fullName evidence="4">ABC-type transport system involved in multi-copper enzyme maturation, permease component</fullName>
    </recommendedName>
</protein>
<reference evidence="2 3" key="1">
    <citation type="submission" date="2016-10" db="EMBL/GenBank/DDBJ databases">
        <authorList>
            <person name="de Groot N.N."/>
        </authorList>
    </citation>
    <scope>NUCLEOTIDE SEQUENCE [LARGE SCALE GENOMIC DNA]</scope>
    <source>
        <strain evidence="2 3">DSM 3217</strain>
    </source>
</reference>
<organism evidence="2 3">
    <name type="scientific">Eubacterium oxidoreducens</name>
    <dbReference type="NCBI Taxonomy" id="1732"/>
    <lineage>
        <taxon>Bacteria</taxon>
        <taxon>Bacillati</taxon>
        <taxon>Bacillota</taxon>
        <taxon>Clostridia</taxon>
        <taxon>Eubacteriales</taxon>
        <taxon>Eubacteriaceae</taxon>
        <taxon>Eubacterium</taxon>
    </lineage>
</organism>
<keyword evidence="1" id="KW-0472">Membrane</keyword>
<keyword evidence="1" id="KW-0812">Transmembrane</keyword>
<evidence type="ECO:0000313" key="3">
    <source>
        <dbReference type="Proteomes" id="UP000199228"/>
    </source>
</evidence>
<dbReference type="EMBL" id="FMXR01000005">
    <property type="protein sequence ID" value="SDB05752.1"/>
    <property type="molecule type" value="Genomic_DNA"/>
</dbReference>
<dbReference type="OrthoDB" id="1929528at2"/>
<sequence>MQMFLLELKEEVRKKYVLVVLGALFIATGALTKYFSRGNEFIQGFQISQRVAIIVFVGMLFISYEMFSNLQKKDFVENLKIHKGGLAKYVAVKHVMVLIAVGAIFLLVFLMDDIALNHVGLQEELFVMFMKVLVLNFLLCPLVGVFVGKCFAYLFRRKWGGYFAVLIVAILVCRLFYAVNIAMYELLGVNLDGIYRFFQLEQPNDTWVVDYQYLVPAESYRFYIYLTWILASQAIILLMKRPIARKKVSLILGAVCVIFCINSMKNVITAGNYLNYDLNVRTASNKSAEFQDTVECEEEAADFTVEKYEITPYFSADSYTFGAETTVYLGEEEVEEYKFTLYRGFDWVYIYDENRKKVEYTREGDYITVKTDGKVSQLTFEYDGWNPSFYAMSGAVYLPGYFAYYPQAGFRSVFINSKDEDGNLQMGYNTSEELLQETEFEIGFLEDGQIEYTNLDAVSQEEIDNGDIDEFPANYKGVTNLPTLIGGNVTETQIDGYRVVYQSLVEKTLGFNFSPDELMDALEARCDETGVDILKNHSIDTIVFVPKSAEISDMWATSNICGNILYLGVENMYLEEEADTLAEEIIETYVESREAANE</sequence>
<accession>A0A1G6ABG4</accession>
<feature type="transmembrane region" description="Helical" evidence="1">
    <location>
        <begin position="125"/>
        <end position="147"/>
    </location>
</feature>
<feature type="transmembrane region" description="Helical" evidence="1">
    <location>
        <begin position="47"/>
        <end position="68"/>
    </location>
</feature>
<evidence type="ECO:0000256" key="1">
    <source>
        <dbReference type="SAM" id="Phobius"/>
    </source>
</evidence>
<feature type="transmembrane region" description="Helical" evidence="1">
    <location>
        <begin position="250"/>
        <end position="268"/>
    </location>
</feature>
<dbReference type="AlphaFoldDB" id="A0A1G6ABG4"/>
<feature type="transmembrane region" description="Helical" evidence="1">
    <location>
        <begin position="220"/>
        <end position="238"/>
    </location>
</feature>
<feature type="transmembrane region" description="Helical" evidence="1">
    <location>
        <begin position="89"/>
        <end position="110"/>
    </location>
</feature>
<name>A0A1G6ABG4_EUBOX</name>
<evidence type="ECO:0000313" key="2">
    <source>
        <dbReference type="EMBL" id="SDB05752.1"/>
    </source>
</evidence>
<dbReference type="STRING" id="1732.SAMN02910417_00390"/>